<accession>A0A1B7X332</accession>
<proteinExistence type="predicted"/>
<dbReference type="PANTHER" id="PTHR11011">
    <property type="entry name" value="MALE STERILITY PROTEIN 2-RELATED"/>
    <property type="match status" value="1"/>
</dbReference>
<evidence type="ECO:0000313" key="3">
    <source>
        <dbReference type="Proteomes" id="UP000092093"/>
    </source>
</evidence>
<dbReference type="Gene3D" id="3.40.50.720">
    <property type="entry name" value="NAD(P)-binding Rossmann-like Domain"/>
    <property type="match status" value="1"/>
</dbReference>
<dbReference type="SUPFAM" id="SSF51735">
    <property type="entry name" value="NAD(P)-binding Rossmann-fold domains"/>
    <property type="match status" value="1"/>
</dbReference>
<gene>
    <name evidence="2" type="ORF">AN484_10700</name>
</gene>
<dbReference type="Pfam" id="PF07993">
    <property type="entry name" value="NAD_binding_4"/>
    <property type="match status" value="1"/>
</dbReference>
<dbReference type="Proteomes" id="UP000092093">
    <property type="component" value="Unassembled WGS sequence"/>
</dbReference>
<evidence type="ECO:0000313" key="2">
    <source>
        <dbReference type="EMBL" id="OBQ43767.1"/>
    </source>
</evidence>
<dbReference type="AlphaFoldDB" id="A0A1B7X332"/>
<dbReference type="GO" id="GO:0080019">
    <property type="term" value="F:alcohol-forming very long-chain fatty acyl-CoA reductase activity"/>
    <property type="evidence" value="ECO:0007669"/>
    <property type="project" value="InterPro"/>
</dbReference>
<dbReference type="InterPro" id="IPR013120">
    <property type="entry name" value="FAR_NAD-bd"/>
</dbReference>
<comment type="caution">
    <text evidence="2">The sequence shown here is derived from an EMBL/GenBank/DDBJ whole genome shotgun (WGS) entry which is preliminary data.</text>
</comment>
<feature type="domain" description="Thioester reductase (TE)" evidence="1">
    <location>
        <begin position="5"/>
        <end position="231"/>
    </location>
</feature>
<reference evidence="2 3" key="1">
    <citation type="submission" date="2015-09" db="EMBL/GenBank/DDBJ databases">
        <title>Aphanizomenon flos-aquae WA102.</title>
        <authorList>
            <person name="Driscoll C."/>
        </authorList>
    </citation>
    <scope>NUCLEOTIDE SEQUENCE [LARGE SCALE GENOMIC DNA]</scope>
    <source>
        <strain evidence="2">WA102</strain>
    </source>
</reference>
<dbReference type="PATRIC" id="fig|1710896.3.peg.227"/>
<organism evidence="2 3">
    <name type="scientific">Aphanizomenon flos-aquae WA102</name>
    <dbReference type="NCBI Taxonomy" id="1710896"/>
    <lineage>
        <taxon>Bacteria</taxon>
        <taxon>Bacillati</taxon>
        <taxon>Cyanobacteriota</taxon>
        <taxon>Cyanophyceae</taxon>
        <taxon>Nostocales</taxon>
        <taxon>Aphanizomenonaceae</taxon>
        <taxon>Aphanizomenon</taxon>
    </lineage>
</organism>
<protein>
    <recommendedName>
        <fullName evidence="1">Thioester reductase (TE) domain-containing protein</fullName>
    </recommendedName>
</protein>
<dbReference type="EMBL" id="LJOW01000043">
    <property type="protein sequence ID" value="OBQ43767.1"/>
    <property type="molecule type" value="Genomic_DNA"/>
</dbReference>
<sequence>MSILITGGNGYLGKCLTKKYLKFTDEKLILLVRAKDQTDLQNKIETLDHEFGFTNGRIAYFPSDISEEQPFTSVDPKSVNSIIHTASITRFDVSQEDANRVNYQGTNKLLQFADNCPNIEKIGLLSTVYSSGLIPGVIKEQLLSDELGFANYYEWSKWEAEKSAIQTFAHLPCFIFRSATIIADDDDGNVTQYNVFHNTLRLVYHGLLTLMPGNSQTPIYLVTGEFVTDAIFKILSLSSTKNQRIFNIAHSQDKSPSLGEIIDIGLAVFNQDEQFVKRRTSKPRYINLETFNIMMRQIQSFGSRSTQLAAGSMQPFAQQLFIAKDIKNAGLMTMLDEYQTPDIQELVIKTCHFLLTTNWGRKFL</sequence>
<dbReference type="GO" id="GO:0035336">
    <property type="term" value="P:long-chain fatty-acyl-CoA metabolic process"/>
    <property type="evidence" value="ECO:0007669"/>
    <property type="project" value="TreeGrafter"/>
</dbReference>
<dbReference type="InterPro" id="IPR026055">
    <property type="entry name" value="FAR"/>
</dbReference>
<dbReference type="InterPro" id="IPR036291">
    <property type="entry name" value="NAD(P)-bd_dom_sf"/>
</dbReference>
<dbReference type="PANTHER" id="PTHR11011:SF45">
    <property type="entry name" value="FATTY ACYL-COA REDUCTASE CG8306-RELATED"/>
    <property type="match status" value="1"/>
</dbReference>
<name>A0A1B7X332_APHFL</name>
<evidence type="ECO:0000259" key="1">
    <source>
        <dbReference type="Pfam" id="PF07993"/>
    </source>
</evidence>